<dbReference type="SUPFAM" id="SSF57850">
    <property type="entry name" value="RING/U-box"/>
    <property type="match status" value="1"/>
</dbReference>
<dbReference type="Pfam" id="PF16040">
    <property type="entry name" value="APD1-4_N"/>
    <property type="match status" value="1"/>
</dbReference>
<evidence type="ECO:0000259" key="7">
    <source>
        <dbReference type="PROSITE" id="PS50089"/>
    </source>
</evidence>
<dbReference type="Pfam" id="PF13920">
    <property type="entry name" value="zf-C3HC4_3"/>
    <property type="match status" value="1"/>
</dbReference>
<keyword evidence="1" id="KW-0479">Metal-binding</keyword>
<evidence type="ECO:0000313" key="8">
    <source>
        <dbReference type="EnsemblPlants" id="Kaladp0053s0442.1.v1.1"/>
    </source>
</evidence>
<organism evidence="8 9">
    <name type="scientific">Kalanchoe fedtschenkoi</name>
    <name type="common">Lavender scallops</name>
    <name type="synonym">South American air plant</name>
    <dbReference type="NCBI Taxonomy" id="63787"/>
    <lineage>
        <taxon>Eukaryota</taxon>
        <taxon>Viridiplantae</taxon>
        <taxon>Streptophyta</taxon>
        <taxon>Embryophyta</taxon>
        <taxon>Tracheophyta</taxon>
        <taxon>Spermatophyta</taxon>
        <taxon>Magnoliopsida</taxon>
        <taxon>eudicotyledons</taxon>
        <taxon>Gunneridae</taxon>
        <taxon>Pentapetalae</taxon>
        <taxon>Saxifragales</taxon>
        <taxon>Crassulaceae</taxon>
        <taxon>Kalanchoe</taxon>
    </lineage>
</organism>
<evidence type="ECO:0000256" key="4">
    <source>
        <dbReference type="PROSITE-ProRule" id="PRU00175"/>
    </source>
</evidence>
<dbReference type="PANTHER" id="PTHR46858:SF11">
    <property type="entry name" value="LIGASE, PUTATIVE-RELATED"/>
    <property type="match status" value="1"/>
</dbReference>
<evidence type="ECO:0000313" key="9">
    <source>
        <dbReference type="Proteomes" id="UP000594263"/>
    </source>
</evidence>
<dbReference type="InterPro" id="IPR013083">
    <property type="entry name" value="Znf_RING/FYVE/PHD"/>
</dbReference>
<evidence type="ECO:0000256" key="1">
    <source>
        <dbReference type="ARBA" id="ARBA00022723"/>
    </source>
</evidence>
<keyword evidence="2 4" id="KW-0863">Zinc-finger</keyword>
<dbReference type="Pfam" id="PF16041">
    <property type="entry name" value="APD1-4_M"/>
    <property type="match status" value="1"/>
</dbReference>
<dbReference type="GO" id="GO:0061630">
    <property type="term" value="F:ubiquitin protein ligase activity"/>
    <property type="evidence" value="ECO:0007669"/>
    <property type="project" value="TreeGrafter"/>
</dbReference>
<evidence type="ECO:0000256" key="2">
    <source>
        <dbReference type="ARBA" id="ARBA00022771"/>
    </source>
</evidence>
<dbReference type="Gene3D" id="3.30.40.10">
    <property type="entry name" value="Zinc/RING finger domain, C3HC4 (zinc finger)"/>
    <property type="match status" value="1"/>
</dbReference>
<feature type="compositionally biased region" description="Basic and acidic residues" evidence="5">
    <location>
        <begin position="41"/>
        <end position="58"/>
    </location>
</feature>
<dbReference type="GO" id="GO:0008270">
    <property type="term" value="F:zinc ion binding"/>
    <property type="evidence" value="ECO:0007669"/>
    <property type="project" value="UniProtKB-KW"/>
</dbReference>
<dbReference type="OMA" id="MENPEPD"/>
<keyword evidence="6" id="KW-0472">Membrane</keyword>
<evidence type="ECO:0000256" key="6">
    <source>
        <dbReference type="SAM" id="Phobius"/>
    </source>
</evidence>
<keyword evidence="6" id="KW-1133">Transmembrane helix</keyword>
<dbReference type="GO" id="GO:0016567">
    <property type="term" value="P:protein ubiquitination"/>
    <property type="evidence" value="ECO:0007669"/>
    <property type="project" value="TreeGrafter"/>
</dbReference>
<proteinExistence type="predicted"/>
<keyword evidence="3" id="KW-0862">Zinc</keyword>
<name>A0A7N0ZYA2_KALFE</name>
<dbReference type="InterPro" id="IPR032008">
    <property type="entry name" value="APD1-4_N"/>
</dbReference>
<accession>A0A7N0ZYA2</accession>
<dbReference type="PROSITE" id="PS50089">
    <property type="entry name" value="ZF_RING_2"/>
    <property type="match status" value="1"/>
</dbReference>
<feature type="region of interest" description="Disordered" evidence="5">
    <location>
        <begin position="1"/>
        <end position="59"/>
    </location>
</feature>
<dbReference type="GO" id="GO:0005768">
    <property type="term" value="C:endosome"/>
    <property type="evidence" value="ECO:0007669"/>
    <property type="project" value="TreeGrafter"/>
</dbReference>
<dbReference type="InterPro" id="IPR001841">
    <property type="entry name" value="Znf_RING"/>
</dbReference>
<protein>
    <recommendedName>
        <fullName evidence="7">RING-type domain-containing protein</fullName>
    </recommendedName>
</protein>
<reference evidence="8" key="1">
    <citation type="submission" date="2021-01" db="UniProtKB">
        <authorList>
            <consortium name="EnsemblPlants"/>
        </authorList>
    </citation>
    <scope>IDENTIFICATION</scope>
</reference>
<dbReference type="PANTHER" id="PTHR46858">
    <property type="entry name" value="OS05G0521000 PROTEIN"/>
    <property type="match status" value="1"/>
</dbReference>
<dbReference type="InterPro" id="IPR032010">
    <property type="entry name" value="APD1-4_M"/>
</dbReference>
<feature type="transmembrane region" description="Helical" evidence="6">
    <location>
        <begin position="98"/>
        <end position="121"/>
    </location>
</feature>
<dbReference type="Proteomes" id="UP000594263">
    <property type="component" value="Unplaced"/>
</dbReference>
<keyword evidence="6" id="KW-0812">Transmembrane</keyword>
<dbReference type="GO" id="GO:0009705">
    <property type="term" value="C:plant-type vacuole membrane"/>
    <property type="evidence" value="ECO:0007669"/>
    <property type="project" value="TreeGrafter"/>
</dbReference>
<dbReference type="Gramene" id="Kaladp0053s0442.1.v1.1">
    <property type="protein sequence ID" value="Kaladp0053s0442.1.v1.1"/>
    <property type="gene ID" value="Kaladp0053s0442.v1.1"/>
</dbReference>
<evidence type="ECO:0000256" key="5">
    <source>
        <dbReference type="SAM" id="MobiDB-lite"/>
    </source>
</evidence>
<keyword evidence="9" id="KW-1185">Reference proteome</keyword>
<sequence>MDEGSEADQAAFASNSNRVATTEAAAGGGSGGAGGASSSSSHHEVNVEEGEGVERGVEDEVAPPEPYWMRRRRSLLSYRMNLRLMGDVTAQSDVREDLWSCLVVLLTFWFFASMTLILGFYGANTITLGPNGSRIIQVSSFFVQAIKVQELDSSASGPMLYSFASPPPLDVEKNWSEEHNVCVEANYHKEWLYFLNKGSTVEIYYNVQNPSSSPLSLVIAQGVNSLVEWIEDPSYPNSTVSWNIIHGSGKITHIIPQSSNYYIAVGNLNSDDVEVNLKFDLKTLVYNTSKAYSTCYLSNRACSVPLSLFGANAAVLTSPGPEEGTPDGDWYFKQSYGPRWLVYLAGSGILTALLLSTFKLYNMNSSNEGGGQAMAEGSERAPLLHKDDDLSSWGSSYDSVSQGDYASEEEWLVAGNSLEENQGNDGESNPPRRLCVICCDAPRDCFFLPCGHCAACFACGSRIAEEAGHCPICRRKMKKVKMIFTV</sequence>
<dbReference type="EnsemblPlants" id="Kaladp0053s0442.1.v1.1">
    <property type="protein sequence ID" value="Kaladp0053s0442.1.v1.1"/>
    <property type="gene ID" value="Kaladp0053s0442.v1.1"/>
</dbReference>
<dbReference type="AlphaFoldDB" id="A0A7N0ZYA2"/>
<evidence type="ECO:0000256" key="3">
    <source>
        <dbReference type="ARBA" id="ARBA00022833"/>
    </source>
</evidence>
<feature type="domain" description="RING-type" evidence="7">
    <location>
        <begin position="435"/>
        <end position="474"/>
    </location>
</feature>
<feature type="compositionally biased region" description="Gly residues" evidence="5">
    <location>
        <begin position="26"/>
        <end position="35"/>
    </location>
</feature>